<dbReference type="InterPro" id="IPR050462">
    <property type="entry name" value="Retroviral_Gag-Pol_poly"/>
</dbReference>
<dbReference type="GO" id="GO:0019068">
    <property type="term" value="P:virion assembly"/>
    <property type="evidence" value="ECO:0007669"/>
    <property type="project" value="InterPro"/>
</dbReference>
<keyword evidence="1" id="KW-0808">Transferase</keyword>
<name>G5ATP1_HETGA</name>
<dbReference type="GO" id="GO:0016779">
    <property type="term" value="F:nucleotidyltransferase activity"/>
    <property type="evidence" value="ECO:0007669"/>
    <property type="project" value="UniProtKB-KW"/>
</dbReference>
<keyword evidence="5" id="KW-0378">Hydrolase</keyword>
<dbReference type="Gene3D" id="2.30.30.850">
    <property type="match status" value="1"/>
</dbReference>
<organism evidence="8 9">
    <name type="scientific">Heterocephalus glaber</name>
    <name type="common">Naked mole rat</name>
    <dbReference type="NCBI Taxonomy" id="10181"/>
    <lineage>
        <taxon>Eukaryota</taxon>
        <taxon>Metazoa</taxon>
        <taxon>Chordata</taxon>
        <taxon>Craniata</taxon>
        <taxon>Vertebrata</taxon>
        <taxon>Euteleostomi</taxon>
        <taxon>Mammalia</taxon>
        <taxon>Eutheria</taxon>
        <taxon>Euarchontoglires</taxon>
        <taxon>Glires</taxon>
        <taxon>Rodentia</taxon>
        <taxon>Hystricomorpha</taxon>
        <taxon>Bathyergidae</taxon>
        <taxon>Heterocephalus</taxon>
    </lineage>
</organism>
<feature type="domain" description="Core shell protein Gag P30" evidence="6">
    <location>
        <begin position="7"/>
        <end position="106"/>
    </location>
</feature>
<evidence type="ECO:0000313" key="8">
    <source>
        <dbReference type="EMBL" id="EHB00402.1"/>
    </source>
</evidence>
<evidence type="ECO:0000256" key="1">
    <source>
        <dbReference type="ARBA" id="ARBA00022679"/>
    </source>
</evidence>
<evidence type="ECO:0000256" key="2">
    <source>
        <dbReference type="ARBA" id="ARBA00022695"/>
    </source>
</evidence>
<protein>
    <submittedName>
        <fullName evidence="8">Gag polyprotein</fullName>
    </submittedName>
</protein>
<dbReference type="GO" id="GO:0016787">
    <property type="term" value="F:hydrolase activity"/>
    <property type="evidence" value="ECO:0007669"/>
    <property type="project" value="UniProtKB-KW"/>
</dbReference>
<dbReference type="Pfam" id="PF18697">
    <property type="entry name" value="MLVIN_C"/>
    <property type="match status" value="1"/>
</dbReference>
<reference evidence="8 9" key="1">
    <citation type="journal article" date="2011" name="Nature">
        <title>Genome sequencing reveals insights into physiology and longevity of the naked mole rat.</title>
        <authorList>
            <person name="Kim E.B."/>
            <person name="Fang X."/>
            <person name="Fushan A.A."/>
            <person name="Huang Z."/>
            <person name="Lobanov A.V."/>
            <person name="Han L."/>
            <person name="Marino S.M."/>
            <person name="Sun X."/>
            <person name="Turanov A.A."/>
            <person name="Yang P."/>
            <person name="Yim S.H."/>
            <person name="Zhao X."/>
            <person name="Kasaikina M.V."/>
            <person name="Stoletzki N."/>
            <person name="Peng C."/>
            <person name="Polak P."/>
            <person name="Xiong Z."/>
            <person name="Kiezun A."/>
            <person name="Zhu Y."/>
            <person name="Chen Y."/>
            <person name="Kryukov G.V."/>
            <person name="Zhang Q."/>
            <person name="Peshkin L."/>
            <person name="Yang L."/>
            <person name="Bronson R.T."/>
            <person name="Buffenstein R."/>
            <person name="Wang B."/>
            <person name="Han C."/>
            <person name="Li Q."/>
            <person name="Chen L."/>
            <person name="Zhao W."/>
            <person name="Sunyaev S.R."/>
            <person name="Park T.J."/>
            <person name="Zhang G."/>
            <person name="Wang J."/>
            <person name="Gladyshev V.N."/>
        </authorList>
    </citation>
    <scope>NUCLEOTIDE SEQUENCE [LARGE SCALE GENOMIC DNA]</scope>
</reference>
<keyword evidence="3" id="KW-0540">Nuclease</keyword>
<evidence type="ECO:0000256" key="4">
    <source>
        <dbReference type="ARBA" id="ARBA00022759"/>
    </source>
</evidence>
<dbReference type="InterPro" id="IPR003036">
    <property type="entry name" value="Gag_P30"/>
</dbReference>
<proteinExistence type="predicted"/>
<feature type="non-terminal residue" evidence="8">
    <location>
        <position position="1"/>
    </location>
</feature>
<evidence type="ECO:0000256" key="3">
    <source>
        <dbReference type="ARBA" id="ARBA00022722"/>
    </source>
</evidence>
<keyword evidence="4" id="KW-0255">Endonuclease</keyword>
<dbReference type="Pfam" id="PF02093">
    <property type="entry name" value="Gag_p30"/>
    <property type="match status" value="1"/>
</dbReference>
<gene>
    <name evidence="8" type="ORF">GW7_21671</name>
</gene>
<evidence type="ECO:0000256" key="5">
    <source>
        <dbReference type="ARBA" id="ARBA00022801"/>
    </source>
</evidence>
<dbReference type="PANTHER" id="PTHR33166">
    <property type="entry name" value="GAG_P30 DOMAIN-CONTAINING PROTEIN"/>
    <property type="match status" value="1"/>
</dbReference>
<accession>G5ATP1</accession>
<sequence length="207" mass="23741">YVPFTTSDLYNWRYQNLPFSEKPQALTSLLESVFHTHQPTWDDCQQLLQTLFTLEERDRIFQETIRAALGPGGHTAPDHAQGIEAVLPTKCPNWDPNTNDALQEIQLEICHRIWATRGQQPFLPHQFKPGDLVLVCQHHSKTLEPHWKGSYPVILTTPSMLKVAGLTPWIHHTHAKLAPPEDNPPSTWKVLSQPEDQKIRLGWETKP</sequence>
<dbReference type="EMBL" id="JH166935">
    <property type="protein sequence ID" value="EHB00402.1"/>
    <property type="molecule type" value="Genomic_DNA"/>
</dbReference>
<keyword evidence="2" id="KW-0548">Nucleotidyltransferase</keyword>
<dbReference type="GO" id="GO:0004519">
    <property type="term" value="F:endonuclease activity"/>
    <property type="evidence" value="ECO:0007669"/>
    <property type="project" value="UniProtKB-KW"/>
</dbReference>
<dbReference type="Gene3D" id="1.10.375.10">
    <property type="entry name" value="Human Immunodeficiency Virus Type 1 Capsid Protein"/>
    <property type="match status" value="1"/>
</dbReference>
<evidence type="ECO:0000313" key="9">
    <source>
        <dbReference type="Proteomes" id="UP000006813"/>
    </source>
</evidence>
<dbReference type="Proteomes" id="UP000006813">
    <property type="component" value="Unassembled WGS sequence"/>
</dbReference>
<dbReference type="InterPro" id="IPR040643">
    <property type="entry name" value="MLVIN_C"/>
</dbReference>
<dbReference type="InterPro" id="IPR008919">
    <property type="entry name" value="Retrov_capsid_N"/>
</dbReference>
<evidence type="ECO:0000259" key="6">
    <source>
        <dbReference type="Pfam" id="PF02093"/>
    </source>
</evidence>
<feature type="domain" description="Murine leukemia virus integrase C-terminal" evidence="7">
    <location>
        <begin position="125"/>
        <end position="179"/>
    </location>
</feature>
<dbReference type="SUPFAM" id="SSF47943">
    <property type="entry name" value="Retrovirus capsid protein, N-terminal core domain"/>
    <property type="match status" value="1"/>
</dbReference>
<evidence type="ECO:0000259" key="7">
    <source>
        <dbReference type="Pfam" id="PF18697"/>
    </source>
</evidence>
<dbReference type="AlphaFoldDB" id="G5ATP1"/>
<dbReference type="InParanoid" id="G5ATP1"/>